<accession>A0A0W8E3X1</accession>
<evidence type="ECO:0000256" key="1">
    <source>
        <dbReference type="SAM" id="MobiDB-lite"/>
    </source>
</evidence>
<organism evidence="2">
    <name type="scientific">hydrocarbon metagenome</name>
    <dbReference type="NCBI Taxonomy" id="938273"/>
    <lineage>
        <taxon>unclassified sequences</taxon>
        <taxon>metagenomes</taxon>
        <taxon>ecological metagenomes</taxon>
    </lineage>
</organism>
<feature type="compositionally biased region" description="Polar residues" evidence="1">
    <location>
        <begin position="45"/>
        <end position="55"/>
    </location>
</feature>
<feature type="region of interest" description="Disordered" evidence="1">
    <location>
        <begin position="32"/>
        <end position="55"/>
    </location>
</feature>
<dbReference type="EMBL" id="LNQE01001883">
    <property type="protein sequence ID" value="KUG03360.1"/>
    <property type="molecule type" value="Genomic_DNA"/>
</dbReference>
<proteinExistence type="predicted"/>
<comment type="caution">
    <text evidence="2">The sequence shown here is derived from an EMBL/GenBank/DDBJ whole genome shotgun (WGS) entry which is preliminary data.</text>
</comment>
<reference evidence="2" key="1">
    <citation type="journal article" date="2015" name="Proc. Natl. Acad. Sci. U.S.A.">
        <title>Networks of energetic and metabolic interactions define dynamics in microbial communities.</title>
        <authorList>
            <person name="Embree M."/>
            <person name="Liu J.K."/>
            <person name="Al-Bassam M.M."/>
            <person name="Zengler K."/>
        </authorList>
    </citation>
    <scope>NUCLEOTIDE SEQUENCE</scope>
</reference>
<gene>
    <name evidence="2" type="ORF">ASZ90_019246</name>
</gene>
<evidence type="ECO:0008006" key="3">
    <source>
        <dbReference type="Google" id="ProtNLM"/>
    </source>
</evidence>
<dbReference type="PROSITE" id="PS51257">
    <property type="entry name" value="PROKAR_LIPOPROTEIN"/>
    <property type="match status" value="1"/>
</dbReference>
<name>A0A0W8E3X1_9ZZZZ</name>
<protein>
    <recommendedName>
        <fullName evidence="3">Lipoprotein</fullName>
    </recommendedName>
</protein>
<evidence type="ECO:0000313" key="2">
    <source>
        <dbReference type="EMBL" id="KUG03360.1"/>
    </source>
</evidence>
<feature type="compositionally biased region" description="Basic and acidic residues" evidence="1">
    <location>
        <begin position="32"/>
        <end position="44"/>
    </location>
</feature>
<dbReference type="AlphaFoldDB" id="A0A0W8E3X1"/>
<sequence>MRKITAFFMALVLLSGIMTGCGEKTSVADKDVPAAQAESKKEGTPSKSGSTSNEKGLTLEQIKEAAIDAEYNVTDEHQGAFLQDVKAGFTVQIVADDKDIRYSILECASEEAAEKNAKTIDDAGHNIAIINGKILSFYNVEEKDGTGKDILASIVAGKPVEQK</sequence>